<evidence type="ECO:0000259" key="10">
    <source>
        <dbReference type="PROSITE" id="PS51160"/>
    </source>
</evidence>
<feature type="region of interest" description="Disordered" evidence="8">
    <location>
        <begin position="128"/>
        <end position="192"/>
    </location>
</feature>
<feature type="compositionally biased region" description="Basic residues" evidence="8">
    <location>
        <begin position="177"/>
        <end position="186"/>
    </location>
</feature>
<dbReference type="PRINTS" id="PR00112">
    <property type="entry name" value="ACYLPHPHTASE"/>
</dbReference>
<dbReference type="PANTHER" id="PTHR10029">
    <property type="entry name" value="ACYLPHOSPHATASE"/>
    <property type="match status" value="1"/>
</dbReference>
<dbReference type="PROSITE" id="PS00150">
    <property type="entry name" value="ACYLPHOSPHATASE_1"/>
    <property type="match status" value="1"/>
</dbReference>
<evidence type="ECO:0000256" key="8">
    <source>
        <dbReference type="SAM" id="MobiDB-lite"/>
    </source>
</evidence>
<evidence type="ECO:0000256" key="1">
    <source>
        <dbReference type="ARBA" id="ARBA00005614"/>
    </source>
</evidence>
<keyword evidence="3 5" id="KW-0378">Hydrolase</keyword>
<protein>
    <recommendedName>
        <fullName evidence="2 5">Acylphosphatase</fullName>
        <ecNumber evidence="2 5">3.6.1.7</ecNumber>
    </recommendedName>
</protein>
<evidence type="ECO:0000256" key="4">
    <source>
        <dbReference type="ARBA" id="ARBA00047645"/>
    </source>
</evidence>
<keyword evidence="9" id="KW-0732">Signal</keyword>
<comment type="similarity">
    <text evidence="1 7">Belongs to the acylphosphatase family.</text>
</comment>
<proteinExistence type="inferred from homology"/>
<dbReference type="PANTHER" id="PTHR10029:SF3">
    <property type="entry name" value="ACYLPHOSPHATASE-RELATED"/>
    <property type="match status" value="1"/>
</dbReference>
<sequence>MLAAFSVLLLLLSAVVVVESAQNMQASLRVQDQKLIGAHFEVFGKVQGVYFRKYTKQEADRLGVVGWVMNTKQGTVVGEIQGERDSVLSMMDWLKSKGSPASVIKKAAFKENWYLPHLRYSKFSIVTKPPQKGQQGDPEEEISYLQPPAGDGELVKETDKLAPAAAAQNKAKDPSRHPTKQLKPRPKNPEQR</sequence>
<dbReference type="Pfam" id="PF00708">
    <property type="entry name" value="Acylphosphatase"/>
    <property type="match status" value="1"/>
</dbReference>
<feature type="active site" evidence="5">
    <location>
        <position position="70"/>
    </location>
</feature>
<dbReference type="InterPro" id="IPR020456">
    <property type="entry name" value="Acylphosphatase"/>
</dbReference>
<dbReference type="EC" id="3.6.1.7" evidence="2 5"/>
<evidence type="ECO:0000256" key="3">
    <source>
        <dbReference type="ARBA" id="ARBA00022801"/>
    </source>
</evidence>
<evidence type="ECO:0000256" key="7">
    <source>
        <dbReference type="RuleBase" id="RU004168"/>
    </source>
</evidence>
<feature type="active site" evidence="5">
    <location>
        <position position="52"/>
    </location>
</feature>
<evidence type="ECO:0000256" key="5">
    <source>
        <dbReference type="PROSITE-ProRule" id="PRU00520"/>
    </source>
</evidence>
<dbReference type="InterPro" id="IPR001792">
    <property type="entry name" value="Acylphosphatase-like_dom"/>
</dbReference>
<dbReference type="SUPFAM" id="SSF54975">
    <property type="entry name" value="Acylphosphatase/BLUF domain-like"/>
    <property type="match status" value="1"/>
</dbReference>
<evidence type="ECO:0000313" key="12">
    <source>
        <dbReference type="EMBL" id="JAC64322.1"/>
    </source>
</evidence>
<evidence type="ECO:0000256" key="6">
    <source>
        <dbReference type="RuleBase" id="RU000553"/>
    </source>
</evidence>
<reference evidence="12" key="1">
    <citation type="submission" date="2014-05" db="EMBL/GenBank/DDBJ databases">
        <title>The transcriptome of the halophilic microalga Tetraselmis sp. GSL018 isolated from the Great Salt Lake, Utah.</title>
        <authorList>
            <person name="Jinkerson R.E."/>
            <person name="D'Adamo S."/>
            <person name="Posewitz M.C."/>
        </authorList>
    </citation>
    <scope>NUCLEOTIDE SEQUENCE</scope>
    <source>
        <strain evidence="12">GSL018</strain>
    </source>
</reference>
<comment type="catalytic activity">
    <reaction evidence="4 5 6">
        <text>an acyl phosphate + H2O = a carboxylate + phosphate + H(+)</text>
        <dbReference type="Rhea" id="RHEA:14965"/>
        <dbReference type="ChEBI" id="CHEBI:15377"/>
        <dbReference type="ChEBI" id="CHEBI:15378"/>
        <dbReference type="ChEBI" id="CHEBI:29067"/>
        <dbReference type="ChEBI" id="CHEBI:43474"/>
        <dbReference type="ChEBI" id="CHEBI:59918"/>
        <dbReference type="EC" id="3.6.1.7"/>
    </reaction>
</comment>
<feature type="domain" description="Acylphosphatase-like" evidence="10">
    <location>
        <begin position="37"/>
        <end position="127"/>
    </location>
</feature>
<dbReference type="InterPro" id="IPR017968">
    <property type="entry name" value="Acylphosphatase_CS"/>
</dbReference>
<dbReference type="GO" id="GO:0003998">
    <property type="term" value="F:acylphosphatase activity"/>
    <property type="evidence" value="ECO:0007669"/>
    <property type="project" value="UniProtKB-EC"/>
</dbReference>
<dbReference type="EMBL" id="GBEZ01022521">
    <property type="protein sequence ID" value="JAC64322.1"/>
    <property type="molecule type" value="Transcribed_RNA"/>
</dbReference>
<dbReference type="PROSITE" id="PS00151">
    <property type="entry name" value="ACYLPHOSPHATASE_2"/>
    <property type="match status" value="1"/>
</dbReference>
<dbReference type="EMBL" id="GBEZ01027980">
    <property type="protein sequence ID" value="JAC59397.1"/>
    <property type="molecule type" value="Transcribed_RNA"/>
</dbReference>
<feature type="chain" id="PRO_5007370642" description="Acylphosphatase" evidence="9">
    <location>
        <begin position="21"/>
        <end position="192"/>
    </location>
</feature>
<dbReference type="FunFam" id="3.30.70.100:FF:000011">
    <property type="entry name" value="Acylphosphatase"/>
    <property type="match status" value="1"/>
</dbReference>
<organism evidence="12">
    <name type="scientific">Tetraselmis sp. GSL018</name>
    <dbReference type="NCBI Taxonomy" id="582737"/>
    <lineage>
        <taxon>Eukaryota</taxon>
        <taxon>Viridiplantae</taxon>
        <taxon>Chlorophyta</taxon>
        <taxon>core chlorophytes</taxon>
        <taxon>Chlorodendrophyceae</taxon>
        <taxon>Chlorodendrales</taxon>
        <taxon>Chlorodendraceae</taxon>
        <taxon>Tetraselmis</taxon>
    </lineage>
</organism>
<gene>
    <name evidence="12" type="primary">ACYP</name>
    <name evidence="12" type="ORF">TSPGSL018_18562</name>
    <name evidence="11" type="ORF">TSPGSL018_31488</name>
</gene>
<dbReference type="AlphaFoldDB" id="A0A061QUI0"/>
<dbReference type="InterPro" id="IPR036046">
    <property type="entry name" value="Acylphosphatase-like_dom_sf"/>
</dbReference>
<dbReference type="Gene3D" id="3.30.70.100">
    <property type="match status" value="1"/>
</dbReference>
<name>A0A061QUI0_9CHLO</name>
<feature type="signal peptide" evidence="9">
    <location>
        <begin position="1"/>
        <end position="20"/>
    </location>
</feature>
<evidence type="ECO:0000256" key="9">
    <source>
        <dbReference type="SAM" id="SignalP"/>
    </source>
</evidence>
<evidence type="ECO:0000313" key="11">
    <source>
        <dbReference type="EMBL" id="JAC59397.1"/>
    </source>
</evidence>
<evidence type="ECO:0000256" key="2">
    <source>
        <dbReference type="ARBA" id="ARBA00012150"/>
    </source>
</evidence>
<dbReference type="PROSITE" id="PS51160">
    <property type="entry name" value="ACYLPHOSPHATASE_3"/>
    <property type="match status" value="1"/>
</dbReference>
<accession>A0A061QUI0</accession>